<dbReference type="EMBL" id="MU277254">
    <property type="protein sequence ID" value="KAI0056998.1"/>
    <property type="molecule type" value="Genomic_DNA"/>
</dbReference>
<proteinExistence type="predicted"/>
<reference evidence="1" key="1">
    <citation type="submission" date="2021-03" db="EMBL/GenBank/DDBJ databases">
        <authorList>
            <consortium name="DOE Joint Genome Institute"/>
            <person name="Ahrendt S."/>
            <person name="Looney B.P."/>
            <person name="Miyauchi S."/>
            <person name="Morin E."/>
            <person name="Drula E."/>
            <person name="Courty P.E."/>
            <person name="Chicoki N."/>
            <person name="Fauchery L."/>
            <person name="Kohler A."/>
            <person name="Kuo A."/>
            <person name="Labutti K."/>
            <person name="Pangilinan J."/>
            <person name="Lipzen A."/>
            <person name="Riley R."/>
            <person name="Andreopoulos W."/>
            <person name="He G."/>
            <person name="Johnson J."/>
            <person name="Barry K.W."/>
            <person name="Grigoriev I.V."/>
            <person name="Nagy L."/>
            <person name="Hibbett D."/>
            <person name="Henrissat B."/>
            <person name="Matheny P.B."/>
            <person name="Labbe J."/>
            <person name="Martin F."/>
        </authorList>
    </citation>
    <scope>NUCLEOTIDE SEQUENCE</scope>
    <source>
        <strain evidence="1">HHB10654</strain>
    </source>
</reference>
<comment type="caution">
    <text evidence="1">The sequence shown here is derived from an EMBL/GenBank/DDBJ whole genome shotgun (WGS) entry which is preliminary data.</text>
</comment>
<protein>
    <submittedName>
        <fullName evidence="1">Uncharacterized protein</fullName>
    </submittedName>
</protein>
<reference evidence="1" key="2">
    <citation type="journal article" date="2022" name="New Phytol.">
        <title>Evolutionary transition to the ectomycorrhizal habit in the genomes of a hyperdiverse lineage of mushroom-forming fungi.</title>
        <authorList>
            <person name="Looney B."/>
            <person name="Miyauchi S."/>
            <person name="Morin E."/>
            <person name="Drula E."/>
            <person name="Courty P.E."/>
            <person name="Kohler A."/>
            <person name="Kuo A."/>
            <person name="LaButti K."/>
            <person name="Pangilinan J."/>
            <person name="Lipzen A."/>
            <person name="Riley R."/>
            <person name="Andreopoulos W."/>
            <person name="He G."/>
            <person name="Johnson J."/>
            <person name="Nolan M."/>
            <person name="Tritt A."/>
            <person name="Barry K.W."/>
            <person name="Grigoriev I.V."/>
            <person name="Nagy L.G."/>
            <person name="Hibbett D."/>
            <person name="Henrissat B."/>
            <person name="Matheny P.B."/>
            <person name="Labbe J."/>
            <person name="Martin F.M."/>
        </authorList>
    </citation>
    <scope>NUCLEOTIDE SEQUENCE</scope>
    <source>
        <strain evidence="1">HHB10654</strain>
    </source>
</reference>
<gene>
    <name evidence="1" type="ORF">BV25DRAFT_1831639</name>
</gene>
<sequence>MHSNRQRHRVPQPPTTLGRPGFIPFESLLHSEERWRDRQVFLESRGYLLRPRYRPGWTPSWKTSGKSVIRSEDAVPSPARQHLIDATRLSDGKLVYIKRVGTGDLESTIAMSLSSETLGRDPANHSVPILDHFDDPEEGGISYIVMPFLRLMDEPDFNYIGEILDLGEQLLEGLVFLHDQGIAHRDCSKKNLMMDATAMYPKGHHPVKDTFLPDISTVAPYYPRLSVGVRYYYVDFGISSLIPRGAPALVTGTLGRDQEVPELSDDVPYDPFKVDIFTIGNVFRRELYDKYSNVGFLRPFIDSMTRRDPAARPSAKKMLKKWRAMRQRTFALRRHWRVAERDEPFVWTAVASGIHLVRVGIHLVKWIGGKRYLGS</sequence>
<dbReference type="Proteomes" id="UP000814140">
    <property type="component" value="Unassembled WGS sequence"/>
</dbReference>
<evidence type="ECO:0000313" key="2">
    <source>
        <dbReference type="Proteomes" id="UP000814140"/>
    </source>
</evidence>
<keyword evidence="2" id="KW-1185">Reference proteome</keyword>
<name>A0ACB8SKL9_9AGAM</name>
<accession>A0ACB8SKL9</accession>
<evidence type="ECO:0000313" key="1">
    <source>
        <dbReference type="EMBL" id="KAI0056998.1"/>
    </source>
</evidence>
<organism evidence="1 2">
    <name type="scientific">Artomyces pyxidatus</name>
    <dbReference type="NCBI Taxonomy" id="48021"/>
    <lineage>
        <taxon>Eukaryota</taxon>
        <taxon>Fungi</taxon>
        <taxon>Dikarya</taxon>
        <taxon>Basidiomycota</taxon>
        <taxon>Agaricomycotina</taxon>
        <taxon>Agaricomycetes</taxon>
        <taxon>Russulales</taxon>
        <taxon>Auriscalpiaceae</taxon>
        <taxon>Artomyces</taxon>
    </lineage>
</organism>